<evidence type="ECO:0000313" key="2">
    <source>
        <dbReference type="Proteomes" id="UP000515125"/>
    </source>
</evidence>
<dbReference type="GeneID" id="34623707"/>
<feature type="compositionally biased region" description="Polar residues" evidence="1">
    <location>
        <begin position="250"/>
        <end position="262"/>
    </location>
</feature>
<evidence type="ECO:0000256" key="1">
    <source>
        <dbReference type="SAM" id="MobiDB-lite"/>
    </source>
</evidence>
<keyword evidence="2" id="KW-1185">Reference proteome</keyword>
<gene>
    <name evidence="3" type="primary">LOC34623707</name>
</gene>
<dbReference type="Proteomes" id="UP000515125">
    <property type="component" value="Unplaced"/>
</dbReference>
<feature type="region of interest" description="Disordered" evidence="1">
    <location>
        <begin position="125"/>
        <end position="212"/>
    </location>
</feature>
<dbReference type="AlphaFoldDB" id="A0A6P6S0R9"/>
<feature type="compositionally biased region" description="Polar residues" evidence="1">
    <location>
        <begin position="147"/>
        <end position="156"/>
    </location>
</feature>
<evidence type="ECO:0000313" key="3">
    <source>
        <dbReference type="RefSeq" id="XP_026192935.1"/>
    </source>
</evidence>
<feature type="compositionally biased region" description="Gly residues" evidence="1">
    <location>
        <begin position="130"/>
        <end position="144"/>
    </location>
</feature>
<accession>A0A6P6S0R9</accession>
<proteinExistence type="predicted"/>
<feature type="compositionally biased region" description="Low complexity" evidence="1">
    <location>
        <begin position="157"/>
        <end position="187"/>
    </location>
</feature>
<sequence length="329" mass="32679">MPIEYAGLLGAASALAASCKGAATVAGGNKVMAAATSGASLLKGAGLAHLLHSKGTAAAAAAVDGTAGSYQLLATAAQHGGTTATSAAATGSSTTSSTATGLTTKSAAAAATKAHLFALGKKGAAANGASGAGHPGGGSSGGGTSSTPTHQGRPQLSQSHGAAHGSNASGSGAPSSHGASGASSGTSENPPPQVGNTVTVTRDFTEPGNGGIVHHVTRTTTVSSNVFEPYSLMMLLPPILRWIAPKSPPEDTQVSEDSQQPQDFEEQEKKSGLEGVSEMSIQQLQDVEVIHQEEEPHPQRQQINGFLSCKRTVRRGNSLSHGEACEGFL</sequence>
<organism evidence="2 3">
    <name type="scientific">Cyclospora cayetanensis</name>
    <dbReference type="NCBI Taxonomy" id="88456"/>
    <lineage>
        <taxon>Eukaryota</taxon>
        <taxon>Sar</taxon>
        <taxon>Alveolata</taxon>
        <taxon>Apicomplexa</taxon>
        <taxon>Conoidasida</taxon>
        <taxon>Coccidia</taxon>
        <taxon>Eucoccidiorida</taxon>
        <taxon>Eimeriorina</taxon>
        <taxon>Eimeriidae</taxon>
        <taxon>Cyclospora</taxon>
    </lineage>
</organism>
<dbReference type="RefSeq" id="XP_026192935.1">
    <property type="nucleotide sequence ID" value="XM_026337150.1"/>
</dbReference>
<reference evidence="3" key="1">
    <citation type="submission" date="2025-08" db="UniProtKB">
        <authorList>
            <consortium name="RefSeq"/>
        </authorList>
    </citation>
    <scope>IDENTIFICATION</scope>
</reference>
<feature type="region of interest" description="Disordered" evidence="1">
    <location>
        <begin position="246"/>
        <end position="275"/>
    </location>
</feature>
<name>A0A6P6S0R9_9EIME</name>
<protein>
    <submittedName>
        <fullName evidence="3">Spore coat protein SP96</fullName>
    </submittedName>
</protein>